<keyword evidence="7" id="KW-0812">Transmembrane</keyword>
<keyword evidence="3 6" id="KW-0547">Nucleotide-binding</keyword>
<dbReference type="CDD" id="cd01098">
    <property type="entry name" value="PAN_AP_plant"/>
    <property type="match status" value="1"/>
</dbReference>
<feature type="domain" description="Apple" evidence="9">
    <location>
        <begin position="57"/>
        <end position="146"/>
    </location>
</feature>
<evidence type="ECO:0000256" key="4">
    <source>
        <dbReference type="ARBA" id="ARBA00022777"/>
    </source>
</evidence>
<dbReference type="EMBL" id="JABFUD020000023">
    <property type="protein sequence ID" value="KAI5061365.1"/>
    <property type="molecule type" value="Genomic_DNA"/>
</dbReference>
<dbReference type="Gene3D" id="1.10.510.10">
    <property type="entry name" value="Transferase(Phosphotransferase) domain 1"/>
    <property type="match status" value="1"/>
</dbReference>
<sequence length="547" mass="61190">MQNFVLLDIPVTSKPFGWRIHEWCPSQEDSTHLSNAFTTIDSSNPSEGCRRQVALECGQVSSQSLVEIKNVAFMSMLVLFELTWEENTMSLDDCKVACSSNCSCTGFFYHTHSSFCLPFGDNTPLSNVSFISLPSKEHIAYIKIQSAAAKSKIRPPIVAAAVILPVIAFSLIVLAVFWNWKHNVDPELKLAEQELRDVLPMRLERYSYRELGQFTQGFSREIGHGGFGTVYDGTLPDVSRVAVKKLKPFSQGQKEFLAEIEAIGGKEHVNIVKLYGFCLEKQHRLLVYEYMENGSLDKRLFCKEGEQQLPAMSWQQRFNVALGTARGLAYLHEECPKPIFHFDVKPQNILLDGNLNAKLADFGLAKLVARDQSEIITAMRGTPGYIAPEWISRSAVSQKCDVYSFGMVLLELVSGRKNVWLDLMGNEEWCFPRWAAKTVKEGKVVDLINEWHDEAMASGFQDFSENGADASCEESIMEQVKTAVIVAFLCTHENPETRPSMKIVWGMLEGRTALPSEIPEVATIEMPAFKIGSSGSIETAQSSSFQC</sequence>
<dbReference type="InterPro" id="IPR008271">
    <property type="entry name" value="Ser/Thr_kinase_AS"/>
</dbReference>
<dbReference type="InterPro" id="IPR017441">
    <property type="entry name" value="Protein_kinase_ATP_BS"/>
</dbReference>
<evidence type="ECO:0000259" key="9">
    <source>
        <dbReference type="PROSITE" id="PS50948"/>
    </source>
</evidence>
<name>A0A9D4U5C1_ADICA</name>
<feature type="binding site" evidence="6">
    <location>
        <position position="245"/>
    </location>
    <ligand>
        <name>ATP</name>
        <dbReference type="ChEBI" id="CHEBI:30616"/>
    </ligand>
</feature>
<dbReference type="GO" id="GO:0004672">
    <property type="term" value="F:protein kinase activity"/>
    <property type="evidence" value="ECO:0007669"/>
    <property type="project" value="InterPro"/>
</dbReference>
<feature type="domain" description="Protein kinase" evidence="8">
    <location>
        <begin position="216"/>
        <end position="514"/>
    </location>
</feature>
<dbReference type="CDD" id="cd14066">
    <property type="entry name" value="STKc_IRAK"/>
    <property type="match status" value="1"/>
</dbReference>
<keyword evidence="2" id="KW-0732">Signal</keyword>
<dbReference type="FunFam" id="1.10.510.10:FF:000537">
    <property type="entry name" value="Putative receptor-like protein kinase"/>
    <property type="match status" value="1"/>
</dbReference>
<dbReference type="Pfam" id="PF08276">
    <property type="entry name" value="PAN_2"/>
    <property type="match status" value="1"/>
</dbReference>
<evidence type="ECO:0000256" key="6">
    <source>
        <dbReference type="PROSITE-ProRule" id="PRU10141"/>
    </source>
</evidence>
<evidence type="ECO:0000313" key="11">
    <source>
        <dbReference type="Proteomes" id="UP000886520"/>
    </source>
</evidence>
<evidence type="ECO:0000313" key="10">
    <source>
        <dbReference type="EMBL" id="KAI5061365.1"/>
    </source>
</evidence>
<dbReference type="InterPro" id="IPR003609">
    <property type="entry name" value="Pan_app"/>
</dbReference>
<evidence type="ECO:0000256" key="3">
    <source>
        <dbReference type="ARBA" id="ARBA00022741"/>
    </source>
</evidence>
<evidence type="ECO:0000256" key="1">
    <source>
        <dbReference type="ARBA" id="ARBA00022679"/>
    </source>
</evidence>
<dbReference type="PROSITE" id="PS50011">
    <property type="entry name" value="PROTEIN_KINASE_DOM"/>
    <property type="match status" value="1"/>
</dbReference>
<keyword evidence="1" id="KW-0808">Transferase</keyword>
<evidence type="ECO:0000259" key="8">
    <source>
        <dbReference type="PROSITE" id="PS50011"/>
    </source>
</evidence>
<dbReference type="Pfam" id="PF00069">
    <property type="entry name" value="Pkinase"/>
    <property type="match status" value="1"/>
</dbReference>
<proteinExistence type="predicted"/>
<keyword evidence="5 6" id="KW-0067">ATP-binding</keyword>
<dbReference type="GO" id="GO:0005524">
    <property type="term" value="F:ATP binding"/>
    <property type="evidence" value="ECO:0007669"/>
    <property type="project" value="UniProtKB-UniRule"/>
</dbReference>
<dbReference type="PANTHER" id="PTHR47976">
    <property type="entry name" value="G-TYPE LECTIN S-RECEPTOR-LIKE SERINE/THREONINE-PROTEIN KINASE SD2-5"/>
    <property type="match status" value="1"/>
</dbReference>
<dbReference type="PROSITE" id="PS50948">
    <property type="entry name" value="PAN"/>
    <property type="match status" value="1"/>
</dbReference>
<evidence type="ECO:0000256" key="7">
    <source>
        <dbReference type="SAM" id="Phobius"/>
    </source>
</evidence>
<organism evidence="10 11">
    <name type="scientific">Adiantum capillus-veneris</name>
    <name type="common">Maidenhair fern</name>
    <dbReference type="NCBI Taxonomy" id="13818"/>
    <lineage>
        <taxon>Eukaryota</taxon>
        <taxon>Viridiplantae</taxon>
        <taxon>Streptophyta</taxon>
        <taxon>Embryophyta</taxon>
        <taxon>Tracheophyta</taxon>
        <taxon>Polypodiopsida</taxon>
        <taxon>Polypodiidae</taxon>
        <taxon>Polypodiales</taxon>
        <taxon>Pteridineae</taxon>
        <taxon>Pteridaceae</taxon>
        <taxon>Vittarioideae</taxon>
        <taxon>Adiantum</taxon>
    </lineage>
</organism>
<reference evidence="10" key="1">
    <citation type="submission" date="2021-01" db="EMBL/GenBank/DDBJ databases">
        <title>Adiantum capillus-veneris genome.</title>
        <authorList>
            <person name="Fang Y."/>
            <person name="Liao Q."/>
        </authorList>
    </citation>
    <scope>NUCLEOTIDE SEQUENCE</scope>
    <source>
        <strain evidence="10">H3</strain>
        <tissue evidence="10">Leaf</tissue>
    </source>
</reference>
<evidence type="ECO:0008006" key="12">
    <source>
        <dbReference type="Google" id="ProtNLM"/>
    </source>
</evidence>
<dbReference type="AlphaFoldDB" id="A0A9D4U5C1"/>
<keyword evidence="7" id="KW-0472">Membrane</keyword>
<feature type="transmembrane region" description="Helical" evidence="7">
    <location>
        <begin position="157"/>
        <end position="180"/>
    </location>
</feature>
<gene>
    <name evidence="10" type="ORF">GOP47_0023870</name>
</gene>
<keyword evidence="7" id="KW-1133">Transmembrane helix</keyword>
<dbReference type="SMART" id="SM00473">
    <property type="entry name" value="PAN_AP"/>
    <property type="match status" value="1"/>
</dbReference>
<accession>A0A9D4U5C1</accession>
<comment type="caution">
    <text evidence="10">The sequence shown here is derived from an EMBL/GenBank/DDBJ whole genome shotgun (WGS) entry which is preliminary data.</text>
</comment>
<evidence type="ECO:0000256" key="5">
    <source>
        <dbReference type="ARBA" id="ARBA00022840"/>
    </source>
</evidence>
<dbReference type="PROSITE" id="PS00107">
    <property type="entry name" value="PROTEIN_KINASE_ATP"/>
    <property type="match status" value="1"/>
</dbReference>
<dbReference type="Gene3D" id="3.30.200.20">
    <property type="entry name" value="Phosphorylase Kinase, domain 1"/>
    <property type="match status" value="1"/>
</dbReference>
<dbReference type="PANTHER" id="PTHR47976:SF115">
    <property type="entry name" value="RECEPTOR-LIKE SERINE_THREONINE-PROTEIN KINASE"/>
    <property type="match status" value="1"/>
</dbReference>
<dbReference type="InterPro" id="IPR051343">
    <property type="entry name" value="G-type_lectin_kinases/EP1-like"/>
</dbReference>
<dbReference type="InterPro" id="IPR011009">
    <property type="entry name" value="Kinase-like_dom_sf"/>
</dbReference>
<dbReference type="FunFam" id="3.30.200.20:FF:000178">
    <property type="entry name" value="serine/threonine-protein kinase PBS1-like"/>
    <property type="match status" value="1"/>
</dbReference>
<evidence type="ECO:0000256" key="2">
    <source>
        <dbReference type="ARBA" id="ARBA00022729"/>
    </source>
</evidence>
<dbReference type="InterPro" id="IPR000719">
    <property type="entry name" value="Prot_kinase_dom"/>
</dbReference>
<protein>
    <recommendedName>
        <fullName evidence="12">Protein kinase domain-containing protein</fullName>
    </recommendedName>
</protein>
<keyword evidence="11" id="KW-1185">Reference proteome</keyword>
<dbReference type="PROSITE" id="PS00108">
    <property type="entry name" value="PROTEIN_KINASE_ST"/>
    <property type="match status" value="1"/>
</dbReference>
<dbReference type="SMART" id="SM00220">
    <property type="entry name" value="S_TKc"/>
    <property type="match status" value="1"/>
</dbReference>
<dbReference type="SUPFAM" id="SSF56112">
    <property type="entry name" value="Protein kinase-like (PK-like)"/>
    <property type="match status" value="1"/>
</dbReference>
<keyword evidence="4" id="KW-0418">Kinase</keyword>
<dbReference type="OrthoDB" id="4062651at2759"/>
<dbReference type="Proteomes" id="UP000886520">
    <property type="component" value="Chromosome 23"/>
</dbReference>